<dbReference type="GO" id="GO:0000272">
    <property type="term" value="P:polysaccharide catabolic process"/>
    <property type="evidence" value="ECO:0007669"/>
    <property type="project" value="UniProtKB-KW"/>
</dbReference>
<feature type="domain" description="Fibronectin type-III" evidence="3">
    <location>
        <begin position="8"/>
        <end position="97"/>
    </location>
</feature>
<dbReference type="RefSeq" id="WP_310409555.1">
    <property type="nucleotide sequence ID" value="NZ_JAVDYC010000001.1"/>
</dbReference>
<accession>A0AAE4CS60</accession>
<dbReference type="PROSITE" id="PS50853">
    <property type="entry name" value="FN3"/>
    <property type="match status" value="1"/>
</dbReference>
<keyword evidence="2" id="KW-0624">Polysaccharide degradation</keyword>
<evidence type="ECO:0000313" key="5">
    <source>
        <dbReference type="Proteomes" id="UP001183629"/>
    </source>
</evidence>
<keyword evidence="1" id="KW-0378">Hydrolase</keyword>
<evidence type="ECO:0000256" key="2">
    <source>
        <dbReference type="ARBA" id="ARBA00023326"/>
    </source>
</evidence>
<comment type="caution">
    <text evidence="4">The sequence shown here is derived from an EMBL/GenBank/DDBJ whole genome shotgun (WGS) entry which is preliminary data.</text>
</comment>
<dbReference type="AlphaFoldDB" id="A0AAE4CS60"/>
<dbReference type="InterPro" id="IPR049804">
    <property type="entry name" value="Choice_anch_L"/>
</dbReference>
<dbReference type="SMART" id="SM00060">
    <property type="entry name" value="FN3"/>
    <property type="match status" value="1"/>
</dbReference>
<gene>
    <name evidence="4" type="ORF">J2S44_001128</name>
</gene>
<dbReference type="EMBL" id="JAVDYC010000001">
    <property type="protein sequence ID" value="MDR7320878.1"/>
    <property type="molecule type" value="Genomic_DNA"/>
</dbReference>
<organism evidence="4 5">
    <name type="scientific">Catenuloplanes niger</name>
    <dbReference type="NCBI Taxonomy" id="587534"/>
    <lineage>
        <taxon>Bacteria</taxon>
        <taxon>Bacillati</taxon>
        <taxon>Actinomycetota</taxon>
        <taxon>Actinomycetes</taxon>
        <taxon>Micromonosporales</taxon>
        <taxon>Micromonosporaceae</taxon>
        <taxon>Catenuloplanes</taxon>
    </lineage>
</organism>
<name>A0AAE4CS60_9ACTN</name>
<dbReference type="GO" id="GO:0016798">
    <property type="term" value="F:hydrolase activity, acting on glycosyl bonds"/>
    <property type="evidence" value="ECO:0007669"/>
    <property type="project" value="UniProtKB-KW"/>
</dbReference>
<proteinExistence type="predicted"/>
<evidence type="ECO:0000256" key="1">
    <source>
        <dbReference type="ARBA" id="ARBA00023295"/>
    </source>
</evidence>
<dbReference type="Gene3D" id="2.60.40.10">
    <property type="entry name" value="Immunoglobulins"/>
    <property type="match status" value="1"/>
</dbReference>
<dbReference type="InterPro" id="IPR036116">
    <property type="entry name" value="FN3_sf"/>
</dbReference>
<evidence type="ECO:0000259" key="3">
    <source>
        <dbReference type="PROSITE" id="PS50853"/>
    </source>
</evidence>
<keyword evidence="1" id="KW-0326">Glycosidase</keyword>
<evidence type="ECO:0000313" key="4">
    <source>
        <dbReference type="EMBL" id="MDR7320878.1"/>
    </source>
</evidence>
<dbReference type="CDD" id="cd00063">
    <property type="entry name" value="FN3"/>
    <property type="match status" value="1"/>
</dbReference>
<protein>
    <recommendedName>
        <fullName evidence="3">Fibronectin type-III domain-containing protein</fullName>
    </recommendedName>
</protein>
<dbReference type="Proteomes" id="UP001183629">
    <property type="component" value="Unassembled WGS sequence"/>
</dbReference>
<reference evidence="4 5" key="1">
    <citation type="submission" date="2023-07" db="EMBL/GenBank/DDBJ databases">
        <title>Sequencing the genomes of 1000 actinobacteria strains.</title>
        <authorList>
            <person name="Klenk H.-P."/>
        </authorList>
    </citation>
    <scope>NUCLEOTIDE SEQUENCE [LARGE SCALE GENOMIC DNA]</scope>
    <source>
        <strain evidence="4 5">DSM 44711</strain>
    </source>
</reference>
<keyword evidence="2" id="KW-0119">Carbohydrate metabolism</keyword>
<dbReference type="InterPro" id="IPR003961">
    <property type="entry name" value="FN3_dom"/>
</dbReference>
<keyword evidence="5" id="KW-1185">Reference proteome</keyword>
<dbReference type="SUPFAM" id="SSF49265">
    <property type="entry name" value="Fibronectin type III"/>
    <property type="match status" value="1"/>
</dbReference>
<dbReference type="NCBIfam" id="NF038133">
    <property type="entry name" value="choice_anch_L"/>
    <property type="match status" value="1"/>
</dbReference>
<sequence length="683" mass="68927">MKLAADGGARRLHATAVSQTGLTLAWDAPPGATFVLRRTPGSNPVSLRDHGTGVPVKGTTATVTGLKAGQRHTYSLFTLVKGRWTGPLVLTAGTAAPAGSGQATYVTAPGTLLAAPADLVSAAPTGSGVRAVLQPQTVTPPIGAGLVLPMSATLPGGFLGVVTAVSTDGRTLDLRAGGLSDAFDYYELTVADIAAVPGTAAPAPATAAPEAKVLAAGCTGLGAEQTVAFQPDLALGGRFATKVDKYRFLGADVPTGASLDMEMTVRLTGAATIDVESAVDCGIDLKSYSRQLTVSPVPIAVLLTPNAQVSVNGAVTVSNLGYQATSGVRVKGSMTIKNGPSFTGSPITEITPLTPTVTSNGSVGLAVGGELAVGPGVGTSGAGVIAGISGELTPLDAEFGPRFPMQDPRFNACLRASAAFVTGLSLTAKAWLSNGWSFSEKISLDALQGEFDYPGSPWHLPAGCQDLPGTEPQDSLLGGGVTKVEDAVSGGADQWGHVDGFAPGKKAWVLSTGRIADATGTPGVFASTGLGGPGDDELTALAGYPTHDAAAYTVTLTPAGSTLHVRYVFASEEYEEYPEFVGSSFNDVMVVRVDGKNCATVPGTTTPVSVNTINAQTNSAYYVDNAGGANGYSTSMDGLTVPLTCAVPVTPGKAVTVQIAVADTSDHAYDSAVALLDGGIWTD</sequence>
<dbReference type="InterPro" id="IPR013783">
    <property type="entry name" value="Ig-like_fold"/>
</dbReference>